<sequence>MISALILDDFLNFSYHTFHVLYRIVLFFINQILGISLRK</sequence>
<keyword evidence="1" id="KW-1133">Transmembrane helix</keyword>
<name>A0A077NZM4_XENBV</name>
<evidence type="ECO:0000313" key="2">
    <source>
        <dbReference type="EMBL" id="CDH04210.1"/>
    </source>
</evidence>
<keyword evidence="1" id="KW-0812">Transmembrane</keyword>
<dbReference type="HOGENOM" id="CLU_3319393_0_0_6"/>
<proteinExistence type="predicted"/>
<organism evidence="2">
    <name type="scientific">Xenorhabdus bovienii str. oregonense</name>
    <dbReference type="NCBI Taxonomy" id="1398202"/>
    <lineage>
        <taxon>Bacteria</taxon>
        <taxon>Pseudomonadati</taxon>
        <taxon>Pseudomonadota</taxon>
        <taxon>Gammaproteobacteria</taxon>
        <taxon>Enterobacterales</taxon>
        <taxon>Morganellaceae</taxon>
        <taxon>Xenorhabdus</taxon>
    </lineage>
</organism>
<dbReference type="Proteomes" id="UP000028483">
    <property type="component" value="Unassembled WGS sequence"/>
</dbReference>
<reference evidence="2" key="1">
    <citation type="submission" date="2013-07" db="EMBL/GenBank/DDBJ databases">
        <title>Sub-species coevolution in mutualistic symbiosis.</title>
        <authorList>
            <person name="Murfin K."/>
            <person name="Klassen J."/>
            <person name="Lee M."/>
            <person name="Forst S."/>
            <person name="Stock P."/>
            <person name="Goodrich-Blair H."/>
        </authorList>
    </citation>
    <scope>NUCLEOTIDE SEQUENCE [LARGE SCALE GENOMIC DNA]</scope>
    <source>
        <strain evidence="2">Oregonense</strain>
    </source>
</reference>
<dbReference type="EMBL" id="CBSX010000014">
    <property type="protein sequence ID" value="CDH04210.1"/>
    <property type="molecule type" value="Genomic_DNA"/>
</dbReference>
<gene>
    <name evidence="2" type="ORF">XBO1_1100009</name>
</gene>
<keyword evidence="1" id="KW-0472">Membrane</keyword>
<feature type="transmembrane region" description="Helical" evidence="1">
    <location>
        <begin position="20"/>
        <end position="37"/>
    </location>
</feature>
<comment type="caution">
    <text evidence="2">The sequence shown here is derived from an EMBL/GenBank/DDBJ whole genome shotgun (WGS) entry which is preliminary data.</text>
</comment>
<dbReference type="AlphaFoldDB" id="A0A077NZM4"/>
<protein>
    <submittedName>
        <fullName evidence="2">Uncharacterized protein</fullName>
    </submittedName>
</protein>
<accession>A0A077NZM4</accession>
<evidence type="ECO:0000256" key="1">
    <source>
        <dbReference type="SAM" id="Phobius"/>
    </source>
</evidence>